<evidence type="ECO:0000313" key="7">
    <source>
        <dbReference type="Proteomes" id="UP000625527"/>
    </source>
</evidence>
<dbReference type="PANTHER" id="PTHR33867:SF1">
    <property type="entry name" value="RIBOSOME MATURATION FACTOR RIMP"/>
    <property type="match status" value="1"/>
</dbReference>
<accession>A0ABR9MSZ8</accession>
<evidence type="ECO:0000313" key="6">
    <source>
        <dbReference type="EMBL" id="MBE1874503.1"/>
    </source>
</evidence>
<dbReference type="InterPro" id="IPR028989">
    <property type="entry name" value="RimP_N"/>
</dbReference>
<evidence type="ECO:0000256" key="2">
    <source>
        <dbReference type="ARBA" id="ARBA00022517"/>
    </source>
</evidence>
<dbReference type="HAMAP" id="MF_01077">
    <property type="entry name" value="RimP"/>
    <property type="match status" value="1"/>
</dbReference>
<dbReference type="PANTHER" id="PTHR33867">
    <property type="entry name" value="RIBOSOME MATURATION FACTOR RIMP"/>
    <property type="match status" value="1"/>
</dbReference>
<evidence type="ECO:0000256" key="3">
    <source>
        <dbReference type="HAMAP-Rule" id="MF_01077"/>
    </source>
</evidence>
<gene>
    <name evidence="3" type="primary">rimP</name>
    <name evidence="6" type="ORF">IHE71_02135</name>
</gene>
<proteinExistence type="inferred from homology"/>
<feature type="compositionally biased region" description="Low complexity" evidence="4">
    <location>
        <begin position="163"/>
        <end position="172"/>
    </location>
</feature>
<name>A0ABR9MSZ8_9MICO</name>
<dbReference type="InterPro" id="IPR028998">
    <property type="entry name" value="RimP_C"/>
</dbReference>
<evidence type="ECO:0000259" key="5">
    <source>
        <dbReference type="Pfam" id="PF02576"/>
    </source>
</evidence>
<comment type="caution">
    <text evidence="6">The sequence shown here is derived from an EMBL/GenBank/DDBJ whole genome shotgun (WGS) entry which is preliminary data.</text>
</comment>
<feature type="domain" description="Ribosome maturation factor RimP N-terminal" evidence="5">
    <location>
        <begin position="15"/>
        <end position="90"/>
    </location>
</feature>
<keyword evidence="1 3" id="KW-0963">Cytoplasm</keyword>
<dbReference type="Gene3D" id="3.30.300.70">
    <property type="entry name" value="RimP-like superfamily, N-terminal"/>
    <property type="match status" value="1"/>
</dbReference>
<evidence type="ECO:0000256" key="4">
    <source>
        <dbReference type="SAM" id="MobiDB-lite"/>
    </source>
</evidence>
<dbReference type="InterPro" id="IPR035956">
    <property type="entry name" value="RimP_N_sf"/>
</dbReference>
<dbReference type="CDD" id="cd01734">
    <property type="entry name" value="YlxS_C"/>
    <property type="match status" value="1"/>
</dbReference>
<sequence>MAQPASRQEDDVRRIVGPVVDDADLYLEEVRVTRAGNRSVVRITLDLPETRIGSLDSDTLGEVSRALSAALDDGDVVAGAYTLEISTPGTSRPLTTARHFRRARTRLVTLTPAGGGEVVSGRLTDVTGDGDGTVLVLDGARRIALSDVRRGKVEVELSRPDDAGSGAAGPDAGPDEGPGERGRGDEGTSAGPAAEDADAATVSESAGADDDAVTREPRRGAAGHNEEG</sequence>
<feature type="region of interest" description="Disordered" evidence="4">
    <location>
        <begin position="152"/>
        <end position="228"/>
    </location>
</feature>
<dbReference type="RefSeq" id="WP_192861077.1">
    <property type="nucleotide sequence ID" value="NZ_JADAQT010000027.1"/>
</dbReference>
<dbReference type="InterPro" id="IPR003728">
    <property type="entry name" value="Ribosome_maturation_RimP"/>
</dbReference>
<protein>
    <recommendedName>
        <fullName evidence="3">Ribosome maturation factor RimP</fullName>
    </recommendedName>
</protein>
<evidence type="ECO:0000256" key="1">
    <source>
        <dbReference type="ARBA" id="ARBA00022490"/>
    </source>
</evidence>
<comment type="function">
    <text evidence="3">Required for maturation of 30S ribosomal subunits.</text>
</comment>
<feature type="compositionally biased region" description="Basic and acidic residues" evidence="4">
    <location>
        <begin position="212"/>
        <end position="228"/>
    </location>
</feature>
<comment type="similarity">
    <text evidence="3">Belongs to the RimP family.</text>
</comment>
<feature type="compositionally biased region" description="Basic and acidic residues" evidence="4">
    <location>
        <begin position="152"/>
        <end position="162"/>
    </location>
</feature>
<keyword evidence="2 3" id="KW-0690">Ribosome biogenesis</keyword>
<reference evidence="6 7" key="1">
    <citation type="submission" date="2020-10" db="EMBL/GenBank/DDBJ databases">
        <title>Myceligenerans pegani sp. nov., an endophytic actinomycete isolated from Peganum harmala L. in Xinjiang, China.</title>
        <authorList>
            <person name="Xin L."/>
        </authorList>
    </citation>
    <scope>NUCLEOTIDE SEQUENCE [LARGE SCALE GENOMIC DNA]</scope>
    <source>
        <strain evidence="6 7">TRM65318</strain>
    </source>
</reference>
<dbReference type="EMBL" id="JADAQT010000027">
    <property type="protein sequence ID" value="MBE1874503.1"/>
    <property type="molecule type" value="Genomic_DNA"/>
</dbReference>
<comment type="subcellular location">
    <subcellularLocation>
        <location evidence="3">Cytoplasm</location>
    </subcellularLocation>
</comment>
<dbReference type="Pfam" id="PF02576">
    <property type="entry name" value="RimP_N"/>
    <property type="match status" value="1"/>
</dbReference>
<organism evidence="6 7">
    <name type="scientific">Myceligenerans pegani</name>
    <dbReference type="NCBI Taxonomy" id="2776917"/>
    <lineage>
        <taxon>Bacteria</taxon>
        <taxon>Bacillati</taxon>
        <taxon>Actinomycetota</taxon>
        <taxon>Actinomycetes</taxon>
        <taxon>Micrococcales</taxon>
        <taxon>Promicromonosporaceae</taxon>
        <taxon>Myceligenerans</taxon>
    </lineage>
</organism>
<dbReference type="SUPFAM" id="SSF75420">
    <property type="entry name" value="YhbC-like, N-terminal domain"/>
    <property type="match status" value="1"/>
</dbReference>
<dbReference type="Proteomes" id="UP000625527">
    <property type="component" value="Unassembled WGS sequence"/>
</dbReference>
<feature type="compositionally biased region" description="Low complexity" evidence="4">
    <location>
        <begin position="187"/>
        <end position="206"/>
    </location>
</feature>
<keyword evidence="7" id="KW-1185">Reference proteome</keyword>